<reference evidence="1" key="1">
    <citation type="journal article" date="2020" name="Nature">
        <title>Giant virus diversity and host interactions through global metagenomics.</title>
        <authorList>
            <person name="Schulz F."/>
            <person name="Roux S."/>
            <person name="Paez-Espino D."/>
            <person name="Jungbluth S."/>
            <person name="Walsh D.A."/>
            <person name="Denef V.J."/>
            <person name="McMahon K.D."/>
            <person name="Konstantinidis K.T."/>
            <person name="Eloe-Fadrosh E.A."/>
            <person name="Kyrpides N.C."/>
            <person name="Woyke T."/>
        </authorList>
    </citation>
    <scope>NUCLEOTIDE SEQUENCE</scope>
    <source>
        <strain evidence="1">GVMAG-M-3300023174-141</strain>
    </source>
</reference>
<evidence type="ECO:0000313" key="1">
    <source>
        <dbReference type="EMBL" id="QHT14524.1"/>
    </source>
</evidence>
<proteinExistence type="predicted"/>
<accession>A0A6C0DEB3</accession>
<sequence>MNCHMEYKVPRLLWENLESVLLAQSKRYIGELAKRLHVSEKDLIKKVLPSADSIKVMIHDSDHTQCRAYQQHDNMTVYCRKAVAYQSEFCPFHRSKRMMVIEGTNPIQVEKVKDQPTKEPLWIHENQLLNASGNQVGIIDKENNRMKLFVFDEVPKNK</sequence>
<dbReference type="AlphaFoldDB" id="A0A6C0DEB3"/>
<dbReference type="EMBL" id="MN739586">
    <property type="protein sequence ID" value="QHT14524.1"/>
    <property type="molecule type" value="Genomic_DNA"/>
</dbReference>
<organism evidence="1">
    <name type="scientific">viral metagenome</name>
    <dbReference type="NCBI Taxonomy" id="1070528"/>
    <lineage>
        <taxon>unclassified sequences</taxon>
        <taxon>metagenomes</taxon>
        <taxon>organismal metagenomes</taxon>
    </lineage>
</organism>
<name>A0A6C0DEB3_9ZZZZ</name>
<protein>
    <submittedName>
        <fullName evidence="1">Uncharacterized protein</fullName>
    </submittedName>
</protein>